<dbReference type="PANTHER" id="PTHR14614">
    <property type="entry name" value="HEPATOCELLULAR CARCINOMA-ASSOCIATED ANTIGEN"/>
    <property type="match status" value="1"/>
</dbReference>
<dbReference type="OMA" id="CSKIRYQ"/>
<feature type="signal peptide" evidence="3">
    <location>
        <begin position="1"/>
        <end position="17"/>
    </location>
</feature>
<dbReference type="Pfam" id="PF10294">
    <property type="entry name" value="Methyltransf_16"/>
    <property type="match status" value="1"/>
</dbReference>
<dbReference type="CDD" id="cd02440">
    <property type="entry name" value="AdoMet_MTases"/>
    <property type="match status" value="1"/>
</dbReference>
<dbReference type="HOGENOM" id="CLU_055721_4_2_1"/>
<reference evidence="5" key="1">
    <citation type="submission" date="2003-08" db="EMBL/GenBank/DDBJ databases">
        <authorList>
            <person name="Birren B."/>
            <person name="Nusbaum C."/>
            <person name="Abebe A."/>
            <person name="Abouelleil A."/>
            <person name="Adekoya E."/>
            <person name="Ait-zahra M."/>
            <person name="Allen N."/>
            <person name="Allen T."/>
            <person name="An P."/>
            <person name="Anderson M."/>
            <person name="Anderson S."/>
            <person name="Arachchi H."/>
            <person name="Armbruster J."/>
            <person name="Bachantsang P."/>
            <person name="Baldwin J."/>
            <person name="Barry A."/>
            <person name="Bayul T."/>
            <person name="Blitshsteyn B."/>
            <person name="Bloom T."/>
            <person name="Blye J."/>
            <person name="Boguslavskiy L."/>
            <person name="Borowsky M."/>
            <person name="Boukhgalter B."/>
            <person name="Brunache A."/>
            <person name="Butler J."/>
            <person name="Calixte N."/>
            <person name="Calvo S."/>
            <person name="Camarata J."/>
            <person name="Campo K."/>
            <person name="Chang J."/>
            <person name="Cheshatsang Y."/>
            <person name="Citroen M."/>
            <person name="Collymore A."/>
            <person name="Considine T."/>
            <person name="Cook A."/>
            <person name="Cooke P."/>
            <person name="Corum B."/>
            <person name="Cuomo C."/>
            <person name="David R."/>
            <person name="Dawoe T."/>
            <person name="Degray S."/>
            <person name="Dodge S."/>
            <person name="Dooley K."/>
            <person name="Dorje P."/>
            <person name="Dorjee K."/>
            <person name="Dorris L."/>
            <person name="Duffey N."/>
            <person name="Dupes A."/>
            <person name="Elkins T."/>
            <person name="Engels R."/>
            <person name="Erickson J."/>
            <person name="Farina A."/>
            <person name="Faro S."/>
            <person name="Ferreira P."/>
            <person name="Fischer H."/>
            <person name="Fitzgerald M."/>
            <person name="Foley K."/>
            <person name="Gage D."/>
            <person name="Galagan J."/>
            <person name="Gearin G."/>
            <person name="Gnerre S."/>
            <person name="Gnirke A."/>
            <person name="Goyette A."/>
            <person name="Graham J."/>
            <person name="Grandbois E."/>
            <person name="Gyaltsen K."/>
            <person name="Hafez N."/>
            <person name="Hagopian D."/>
            <person name="Hagos B."/>
            <person name="Hall J."/>
            <person name="Hatcher B."/>
            <person name="Heller A."/>
            <person name="Higgins H."/>
            <person name="Honan T."/>
            <person name="Horn A."/>
            <person name="Houde N."/>
            <person name="Hughes L."/>
            <person name="Hulme W."/>
            <person name="Husby E."/>
            <person name="Iliev I."/>
            <person name="Jaffe D."/>
            <person name="Jones C."/>
            <person name="Kamal M."/>
            <person name="Kamat A."/>
            <person name="Kamvysselis M."/>
            <person name="Karlsson E."/>
            <person name="Kells C."/>
            <person name="Kieu A."/>
            <person name="Kisner P."/>
            <person name="Kodira C."/>
            <person name="Kulbokas E."/>
            <person name="Labutti K."/>
            <person name="Lama D."/>
            <person name="Landers T."/>
            <person name="Leger J."/>
            <person name="Levine S."/>
            <person name="Lewis D."/>
            <person name="Lewis T."/>
            <person name="Lindblad-toh K."/>
            <person name="Liu X."/>
            <person name="Lokyitsang T."/>
            <person name="Lokyitsang Y."/>
            <person name="Lucien O."/>
            <person name="Lui A."/>
            <person name="Ma L.J."/>
            <person name="Mabbitt R."/>
            <person name="Macdonald J."/>
            <person name="Maclean C."/>
            <person name="Major J."/>
            <person name="Manning J."/>
            <person name="Marabella R."/>
            <person name="Maru K."/>
            <person name="Matthews C."/>
            <person name="Mauceli E."/>
            <person name="Mccarthy M."/>
            <person name="Mcdonough S."/>
            <person name="Mcghee T."/>
            <person name="Meldrim J."/>
            <person name="Meneus L."/>
            <person name="Mesirov J."/>
            <person name="Mihalev A."/>
            <person name="Mihova T."/>
            <person name="Mikkelsen T."/>
            <person name="Mlenga V."/>
            <person name="Moru K."/>
            <person name="Mozes J."/>
            <person name="Mulrain L."/>
            <person name="Munson G."/>
            <person name="Naylor J."/>
            <person name="Newes C."/>
            <person name="Nguyen C."/>
            <person name="Nguyen N."/>
            <person name="Nguyen T."/>
            <person name="Nicol R."/>
            <person name="Nielsen C."/>
            <person name="Nizzari M."/>
            <person name="Norbu C."/>
            <person name="Norbu N."/>
            <person name="O'donnell P."/>
            <person name="Okoawo O."/>
            <person name="O'leary S."/>
            <person name="Omotosho B."/>
            <person name="O'neill K."/>
            <person name="Osman S."/>
            <person name="Parker S."/>
            <person name="Perrin D."/>
            <person name="Phunkhang P."/>
            <person name="Piqani B."/>
            <person name="Purcell S."/>
            <person name="Rachupka T."/>
            <person name="Ramasamy U."/>
            <person name="Rameau R."/>
            <person name="Ray V."/>
            <person name="Raymond C."/>
            <person name="Retta R."/>
            <person name="Richardson S."/>
            <person name="Rise C."/>
            <person name="Rodriguez J."/>
            <person name="Rogers J."/>
            <person name="Rogov P."/>
            <person name="Rutman M."/>
            <person name="Schupbach R."/>
            <person name="Seaman C."/>
            <person name="Settipalli S."/>
            <person name="Sharpe T."/>
            <person name="Sheridan J."/>
            <person name="Sherpa N."/>
            <person name="Shi J."/>
            <person name="Smirnov S."/>
            <person name="Smith C."/>
            <person name="Sougnez C."/>
            <person name="Spencer B."/>
            <person name="Stalker J."/>
            <person name="Stange-thomann N."/>
            <person name="Stavropoulos S."/>
            <person name="Stetson K."/>
            <person name="Stone C."/>
            <person name="Stone S."/>
            <person name="Stubbs M."/>
            <person name="Talamas J."/>
            <person name="Tchuinga P."/>
            <person name="Tenzing P."/>
            <person name="Tesfaye S."/>
            <person name="Theodore J."/>
            <person name="Thoulutsang Y."/>
            <person name="Topham K."/>
            <person name="Towey S."/>
            <person name="Tsamla T."/>
            <person name="Tsomo N."/>
            <person name="Vallee D."/>
            <person name="Vassiliev H."/>
            <person name="Venkataraman V."/>
            <person name="Vinson J."/>
            <person name="Vo A."/>
            <person name="Wade C."/>
            <person name="Wang S."/>
            <person name="Wangchuk T."/>
            <person name="Wangdi T."/>
            <person name="Whittaker C."/>
            <person name="Wilkinson J."/>
            <person name="Wu Y."/>
            <person name="Wyman D."/>
            <person name="Yadav S."/>
            <person name="Yang S."/>
            <person name="Yang X."/>
            <person name="Yeager S."/>
            <person name="Yee E."/>
            <person name="Young G."/>
            <person name="Zainoun J."/>
            <person name="Zembeck L."/>
            <person name="Zimmer A."/>
            <person name="Zody M."/>
            <person name="Lander E."/>
        </authorList>
    </citation>
    <scope>NUCLEOTIDE SEQUENCE [LARGE SCALE GENOMIC DNA]</scope>
</reference>
<evidence type="ECO:0000313" key="5">
    <source>
        <dbReference type="Proteomes" id="UP000007875"/>
    </source>
</evidence>
<dbReference type="PANTHER" id="PTHR14614:SF109">
    <property type="entry name" value="RIBOSOMAL LYSINE N-METHYLTRANSFERASE 5"/>
    <property type="match status" value="1"/>
</dbReference>
<evidence type="ECO:0000256" key="1">
    <source>
        <dbReference type="ARBA" id="ARBA00022603"/>
    </source>
</evidence>
<dbReference type="Proteomes" id="UP000007875">
    <property type="component" value="Unassembled WGS sequence"/>
</dbReference>
<feature type="chain" id="PRO_5003578574" evidence="3">
    <location>
        <begin position="18"/>
        <end position="245"/>
    </location>
</feature>
<keyword evidence="1" id="KW-0808">Transferase</keyword>
<dbReference type="GO" id="GO:0008168">
    <property type="term" value="F:methyltransferase activity"/>
    <property type="evidence" value="ECO:0007669"/>
    <property type="project" value="UniProtKB-KW"/>
</dbReference>
<sequence>MTRKCLIFCWAIFLTMALFSKNSEQEVFPENNYAVVPYNTEGVLSKFYEHSKSVNISKLGIRFKIAQTWQKNGIAGVVWEAADVLANFMVEKYDFHGKKVLELGSGTGLVGMVAAYMGAHVTLTDLDKFLPILEENIELNMNLIKTGSKNGTVKVSELKWGEKLAKFDPTYDFVLGADIIYSEDLFPALLDTLCYFHGGGSKIILGSKLRYDRVEVFILKLNQKFRTVKEVMRCEKTQVVIYECS</sequence>
<evidence type="ECO:0000313" key="4">
    <source>
        <dbReference type="Ensembl" id="ENSCSAVP00000008956.1"/>
    </source>
</evidence>
<dbReference type="InterPro" id="IPR019410">
    <property type="entry name" value="Methyltransf_16"/>
</dbReference>
<dbReference type="GO" id="GO:0005829">
    <property type="term" value="C:cytosol"/>
    <property type="evidence" value="ECO:0007669"/>
    <property type="project" value="TreeGrafter"/>
</dbReference>
<evidence type="ECO:0000256" key="2">
    <source>
        <dbReference type="ARBA" id="ARBA00022691"/>
    </source>
</evidence>
<dbReference type="GO" id="GO:0032991">
    <property type="term" value="C:protein-containing complex"/>
    <property type="evidence" value="ECO:0007669"/>
    <property type="project" value="TreeGrafter"/>
</dbReference>
<evidence type="ECO:0000256" key="3">
    <source>
        <dbReference type="SAM" id="SignalP"/>
    </source>
</evidence>
<keyword evidence="3" id="KW-0732">Signal</keyword>
<keyword evidence="1" id="KW-0489">Methyltransferase</keyword>
<proteinExistence type="predicted"/>
<dbReference type="GO" id="GO:0032259">
    <property type="term" value="P:methylation"/>
    <property type="evidence" value="ECO:0007669"/>
    <property type="project" value="UniProtKB-KW"/>
</dbReference>
<dbReference type="InParanoid" id="H2YUE6"/>
<keyword evidence="5" id="KW-1185">Reference proteome</keyword>
<dbReference type="AlphaFoldDB" id="H2YUE6"/>
<dbReference type="SUPFAM" id="SSF53335">
    <property type="entry name" value="S-adenosyl-L-methionine-dependent methyltransferases"/>
    <property type="match status" value="1"/>
</dbReference>
<dbReference type="Ensembl" id="ENSCSAVT00000009070.1">
    <property type="protein sequence ID" value="ENSCSAVP00000008956.1"/>
    <property type="gene ID" value="ENSCSAVG00000005298.1"/>
</dbReference>
<organism evidence="4 5">
    <name type="scientific">Ciona savignyi</name>
    <name type="common">Pacific transparent sea squirt</name>
    <dbReference type="NCBI Taxonomy" id="51511"/>
    <lineage>
        <taxon>Eukaryota</taxon>
        <taxon>Metazoa</taxon>
        <taxon>Chordata</taxon>
        <taxon>Tunicata</taxon>
        <taxon>Ascidiacea</taxon>
        <taxon>Phlebobranchia</taxon>
        <taxon>Cionidae</taxon>
        <taxon>Ciona</taxon>
    </lineage>
</organism>
<keyword evidence="2" id="KW-0949">S-adenosyl-L-methionine</keyword>
<reference evidence="4" key="2">
    <citation type="submission" date="2025-08" db="UniProtKB">
        <authorList>
            <consortium name="Ensembl"/>
        </authorList>
    </citation>
    <scope>IDENTIFICATION</scope>
</reference>
<dbReference type="eggNOG" id="KOG2793">
    <property type="taxonomic scope" value="Eukaryota"/>
</dbReference>
<name>H2YUE6_CIOSA</name>
<reference evidence="4" key="3">
    <citation type="submission" date="2025-09" db="UniProtKB">
        <authorList>
            <consortium name="Ensembl"/>
        </authorList>
    </citation>
    <scope>IDENTIFICATION</scope>
</reference>
<dbReference type="FunCoup" id="H2YUE6">
    <property type="interactions" value="22"/>
</dbReference>
<protein>
    <submittedName>
        <fullName evidence="4">Uncharacterized protein</fullName>
    </submittedName>
</protein>
<dbReference type="GeneTree" id="ENSGT00940000157249"/>
<dbReference type="STRING" id="51511.ENSCSAVP00000008956"/>
<accession>H2YUE6</accession>
<dbReference type="InterPro" id="IPR029063">
    <property type="entry name" value="SAM-dependent_MTases_sf"/>
</dbReference>
<dbReference type="Gene3D" id="3.40.50.150">
    <property type="entry name" value="Vaccinia Virus protein VP39"/>
    <property type="match status" value="1"/>
</dbReference>